<dbReference type="InterPro" id="IPR050964">
    <property type="entry name" value="Striated_Muscle_Regulatory"/>
</dbReference>
<gene>
    <name evidence="3" type="ORF">CLG94_05455</name>
</gene>
<reference evidence="4" key="2">
    <citation type="journal article" date="2018" name="Environ. Microbiol.">
        <title>Bloom of a denitrifying methanotroph, 'Candidatus Methylomirabilis limnetica', in a deep stratified lake.</title>
        <authorList>
            <person name="Graf J.S."/>
            <person name="Mayr M.J."/>
            <person name="Marchant H.K."/>
            <person name="Tienken D."/>
            <person name="Hach P.F."/>
            <person name="Brand A."/>
            <person name="Schubert C.J."/>
            <person name="Kuypers M.M."/>
            <person name="Milucka J."/>
        </authorList>
    </citation>
    <scope>NUCLEOTIDE SEQUENCE [LARGE SCALE GENOMIC DNA]</scope>
    <source>
        <strain evidence="4">Zug</strain>
    </source>
</reference>
<dbReference type="InterPro" id="IPR013783">
    <property type="entry name" value="Ig-like_fold"/>
</dbReference>
<proteinExistence type="predicted"/>
<evidence type="ECO:0000256" key="1">
    <source>
        <dbReference type="ARBA" id="ARBA00022737"/>
    </source>
</evidence>
<keyword evidence="4" id="KW-1185">Reference proteome</keyword>
<dbReference type="PANTHER" id="PTHR13817:SF166">
    <property type="entry name" value="NEURONAL IGCAM-RELATED"/>
    <property type="match status" value="1"/>
</dbReference>
<dbReference type="Gene3D" id="2.60.40.10">
    <property type="entry name" value="Immunoglobulins"/>
    <property type="match status" value="3"/>
</dbReference>
<dbReference type="RefSeq" id="WP_107561861.1">
    <property type="nucleotide sequence ID" value="NZ_NVQC01000017.1"/>
</dbReference>
<feature type="domain" description="Fibronectin type-III" evidence="2">
    <location>
        <begin position="33"/>
        <end position="147"/>
    </location>
</feature>
<organism evidence="3 4">
    <name type="scientific">Candidatus Methylomirabilis limnetica</name>
    <dbReference type="NCBI Taxonomy" id="2033718"/>
    <lineage>
        <taxon>Bacteria</taxon>
        <taxon>Candidatus Methylomirabilota</taxon>
        <taxon>Candidatus Methylomirabilia</taxon>
        <taxon>Candidatus Methylomirabilales</taxon>
        <taxon>Candidatus Methylomirabilaceae</taxon>
        <taxon>Candidatus Methylomirabilis</taxon>
    </lineage>
</organism>
<feature type="domain" description="Fibronectin type-III" evidence="2">
    <location>
        <begin position="149"/>
        <end position="249"/>
    </location>
</feature>
<comment type="caution">
    <text evidence="3">The sequence shown here is derived from an EMBL/GenBank/DDBJ whole genome shotgun (WGS) entry which is preliminary data.</text>
</comment>
<evidence type="ECO:0000313" key="4">
    <source>
        <dbReference type="Proteomes" id="UP000241436"/>
    </source>
</evidence>
<dbReference type="PANTHER" id="PTHR13817">
    <property type="entry name" value="TITIN"/>
    <property type="match status" value="1"/>
</dbReference>
<protein>
    <recommendedName>
        <fullName evidence="2">Fibronectin type-III domain-containing protein</fullName>
    </recommendedName>
</protein>
<dbReference type="EMBL" id="NVQC01000017">
    <property type="protein sequence ID" value="PTL36113.1"/>
    <property type="molecule type" value="Genomic_DNA"/>
</dbReference>
<dbReference type="PROSITE" id="PS50853">
    <property type="entry name" value="FN3"/>
    <property type="match status" value="3"/>
</dbReference>
<dbReference type="OrthoDB" id="5401792at2"/>
<sequence length="348" mass="37429">MRIRQVIVVASLGFLVLSGCGRSGPPVVPILAEPSPPTDLTALVRSRAVVLAWTRPTTNVDGTVLKYLAAFRISRQQMTPQTSAHSVIATVKAEKPENAIVSGARFAFTDSHVVVGGKYAYSIEAVSRRGIVGPPSAEATTLVTVEMEAPSSLRAEAGERAIRLSWVAPTRRADASPLAIVPRYNIYRGASPGRYDPSPINREPVRGTQFQDANLINDQTYYYSVMAVESQEPPWQEGLSSSEVSAAPVDLTPPAPPRGVRAVAGPGAVVSLSWELNRESDLLGYLVYRSDAAERLPKRLTEAPLKSPILTDRTVRPGGRYTYTVTAVDASLRRNESVASAAVEARVP</sequence>
<evidence type="ECO:0000313" key="3">
    <source>
        <dbReference type="EMBL" id="PTL36113.1"/>
    </source>
</evidence>
<dbReference type="InterPro" id="IPR036116">
    <property type="entry name" value="FN3_sf"/>
</dbReference>
<accession>A0A2T4TYB8</accession>
<name>A0A2T4TYB8_9BACT</name>
<dbReference type="Proteomes" id="UP000241436">
    <property type="component" value="Unassembled WGS sequence"/>
</dbReference>
<evidence type="ECO:0000259" key="2">
    <source>
        <dbReference type="PROSITE" id="PS50853"/>
    </source>
</evidence>
<dbReference type="CDD" id="cd00063">
    <property type="entry name" value="FN3"/>
    <property type="match status" value="1"/>
</dbReference>
<dbReference type="AlphaFoldDB" id="A0A2T4TYB8"/>
<dbReference type="SMART" id="SM00060">
    <property type="entry name" value="FN3"/>
    <property type="match status" value="3"/>
</dbReference>
<dbReference type="SUPFAM" id="SSF49265">
    <property type="entry name" value="Fibronectin type III"/>
    <property type="match status" value="2"/>
</dbReference>
<feature type="domain" description="Fibronectin type-III" evidence="2">
    <location>
        <begin position="253"/>
        <end position="348"/>
    </location>
</feature>
<keyword evidence="1" id="KW-0677">Repeat</keyword>
<dbReference type="PROSITE" id="PS51257">
    <property type="entry name" value="PROKAR_LIPOPROTEIN"/>
    <property type="match status" value="1"/>
</dbReference>
<dbReference type="InterPro" id="IPR003961">
    <property type="entry name" value="FN3_dom"/>
</dbReference>
<reference evidence="3 4" key="1">
    <citation type="submission" date="2017-09" db="EMBL/GenBank/DDBJ databases">
        <title>Bloom of a denitrifying methanotroph, Candidatus Methylomirabilis limnetica, in a deep stratified lake.</title>
        <authorList>
            <person name="Graf J.S."/>
            <person name="Marchant H.K."/>
            <person name="Tienken D."/>
            <person name="Hach P.F."/>
            <person name="Brand A."/>
            <person name="Schubert C.J."/>
            <person name="Kuypers M.M."/>
            <person name="Milucka J."/>
        </authorList>
    </citation>
    <scope>NUCLEOTIDE SEQUENCE [LARGE SCALE GENOMIC DNA]</scope>
    <source>
        <strain evidence="3 4">Zug</strain>
    </source>
</reference>